<accession>A0AAE7DAJ6</accession>
<gene>
    <name evidence="1" type="ORF">HF329_00565</name>
</gene>
<name>A0AAE7DAJ6_9BACT</name>
<proteinExistence type="predicted"/>
<evidence type="ECO:0000313" key="1">
    <source>
        <dbReference type="EMBL" id="QJB35971.1"/>
    </source>
</evidence>
<evidence type="ECO:0000313" key="2">
    <source>
        <dbReference type="Proteomes" id="UP000502421"/>
    </source>
</evidence>
<dbReference type="InterPro" id="IPR023214">
    <property type="entry name" value="HAD_sf"/>
</dbReference>
<organism evidence="1 2">
    <name type="scientific">Chitinophaga oryzae</name>
    <dbReference type="NCBI Taxonomy" id="2725414"/>
    <lineage>
        <taxon>Bacteria</taxon>
        <taxon>Pseudomonadati</taxon>
        <taxon>Bacteroidota</taxon>
        <taxon>Chitinophagia</taxon>
        <taxon>Chitinophagales</taxon>
        <taxon>Chitinophagaceae</taxon>
        <taxon>Chitinophaga</taxon>
    </lineage>
</organism>
<dbReference type="AlphaFoldDB" id="A0AAE7DAJ6"/>
<dbReference type="Proteomes" id="UP000502421">
    <property type="component" value="Chromosome"/>
</dbReference>
<dbReference type="KEGG" id="coy:HF329_00565"/>
<dbReference type="Gene3D" id="3.40.50.1000">
    <property type="entry name" value="HAD superfamily/HAD-like"/>
    <property type="match status" value="1"/>
</dbReference>
<dbReference type="InterPro" id="IPR036412">
    <property type="entry name" value="HAD-like_sf"/>
</dbReference>
<dbReference type="EMBL" id="CP051205">
    <property type="protein sequence ID" value="QJB35971.1"/>
    <property type="molecule type" value="Genomic_DNA"/>
</dbReference>
<protein>
    <submittedName>
        <fullName evidence="1">Uncharacterized protein</fullName>
    </submittedName>
</protein>
<dbReference type="SUPFAM" id="SSF56784">
    <property type="entry name" value="HAD-like"/>
    <property type="match status" value="1"/>
</dbReference>
<reference evidence="2" key="1">
    <citation type="submission" date="2020-04" db="EMBL/GenBank/DDBJ databases">
        <authorList>
            <person name="Kittiwongwattana C."/>
        </authorList>
    </citation>
    <scope>NUCLEOTIDE SEQUENCE [LARGE SCALE GENOMIC DNA]</scope>
    <source>
        <strain evidence="2">1310</strain>
    </source>
</reference>
<sequence length="151" mass="17639">MIISFDLDDTLIPGMKQFPVERKALWHRLFSREKIRQGTVRLMKQLRQDNHRLYVYTTSYRSPAYVKRLFLSYGIRIDKVINKNTHDKILGKRAGSISKYPPAFNIDVHIDDSPGVAMEGEEHGFRTIIIAEEDGEWTETILHQLAINKRL</sequence>